<name>A0AAD4HDT7_9AGAM</name>
<proteinExistence type="predicted"/>
<dbReference type="GeneID" id="64667265"/>
<dbReference type="RefSeq" id="XP_041218448.1">
    <property type="nucleotide sequence ID" value="XM_041372967.1"/>
</dbReference>
<gene>
    <name evidence="1" type="ORF">F5891DRAFT_72476</name>
</gene>
<keyword evidence="2" id="KW-1185">Reference proteome</keyword>
<sequence length="118" mass="13167">MQHATDSEIGRLPNGHFNLIVSEYRDMATLHLLARLLTANGKTFPWKHLTKGLQSLLACDPWLIGHAIRLGSDIAGNELKIPMRSLTTRRLIYWWEVSAALGFRLPSGCTRMAPGKSS</sequence>
<dbReference type="Proteomes" id="UP001195769">
    <property type="component" value="Unassembled WGS sequence"/>
</dbReference>
<comment type="caution">
    <text evidence="1">The sequence shown here is derived from an EMBL/GenBank/DDBJ whole genome shotgun (WGS) entry which is preliminary data.</text>
</comment>
<organism evidence="1 2">
    <name type="scientific">Suillus fuscotomentosus</name>
    <dbReference type="NCBI Taxonomy" id="1912939"/>
    <lineage>
        <taxon>Eukaryota</taxon>
        <taxon>Fungi</taxon>
        <taxon>Dikarya</taxon>
        <taxon>Basidiomycota</taxon>
        <taxon>Agaricomycotina</taxon>
        <taxon>Agaricomycetes</taxon>
        <taxon>Agaricomycetidae</taxon>
        <taxon>Boletales</taxon>
        <taxon>Suillineae</taxon>
        <taxon>Suillaceae</taxon>
        <taxon>Suillus</taxon>
    </lineage>
</organism>
<evidence type="ECO:0000313" key="2">
    <source>
        <dbReference type="Proteomes" id="UP001195769"/>
    </source>
</evidence>
<dbReference type="AlphaFoldDB" id="A0AAD4HDT7"/>
<reference evidence="1" key="1">
    <citation type="journal article" date="2020" name="New Phytol.">
        <title>Comparative genomics reveals dynamic genome evolution in host specialist ectomycorrhizal fungi.</title>
        <authorList>
            <person name="Lofgren L.A."/>
            <person name="Nguyen N.H."/>
            <person name="Vilgalys R."/>
            <person name="Ruytinx J."/>
            <person name="Liao H.L."/>
            <person name="Branco S."/>
            <person name="Kuo A."/>
            <person name="LaButti K."/>
            <person name="Lipzen A."/>
            <person name="Andreopoulos W."/>
            <person name="Pangilinan J."/>
            <person name="Riley R."/>
            <person name="Hundley H."/>
            <person name="Na H."/>
            <person name="Barry K."/>
            <person name="Grigoriev I.V."/>
            <person name="Stajich J.E."/>
            <person name="Kennedy P.G."/>
        </authorList>
    </citation>
    <scope>NUCLEOTIDE SEQUENCE</scope>
    <source>
        <strain evidence="1">FC203</strain>
    </source>
</reference>
<protein>
    <submittedName>
        <fullName evidence="1">Uncharacterized protein</fullName>
    </submittedName>
</protein>
<accession>A0AAD4HDT7</accession>
<dbReference type="EMBL" id="JABBWK010000115">
    <property type="protein sequence ID" value="KAG1892872.1"/>
    <property type="molecule type" value="Genomic_DNA"/>
</dbReference>
<evidence type="ECO:0000313" key="1">
    <source>
        <dbReference type="EMBL" id="KAG1892872.1"/>
    </source>
</evidence>